<dbReference type="PANTHER" id="PTHR47623">
    <property type="entry name" value="OS09G0287300 PROTEIN"/>
    <property type="match status" value="1"/>
</dbReference>
<comment type="caution">
    <text evidence="1">The sequence shown here is derived from an EMBL/GenBank/DDBJ whole genome shotgun (WGS) entry which is preliminary data.</text>
</comment>
<dbReference type="Pfam" id="PF00300">
    <property type="entry name" value="His_Phos_1"/>
    <property type="match status" value="1"/>
</dbReference>
<dbReference type="Gene3D" id="3.40.50.1240">
    <property type="entry name" value="Phosphoglycerate mutase-like"/>
    <property type="match status" value="1"/>
</dbReference>
<dbReference type="SMART" id="SM00855">
    <property type="entry name" value="PGAM"/>
    <property type="match status" value="1"/>
</dbReference>
<accession>A0ABS8L1H6</accession>
<dbReference type="EMBL" id="JAJISD010000013">
    <property type="protein sequence ID" value="MCC8432179.1"/>
    <property type="molecule type" value="Genomic_DNA"/>
</dbReference>
<dbReference type="SUPFAM" id="SSF53254">
    <property type="entry name" value="Phosphoglycerate mutase-like"/>
    <property type="match status" value="1"/>
</dbReference>
<reference evidence="1 2" key="1">
    <citation type="submission" date="2021-11" db="EMBL/GenBank/DDBJ databases">
        <authorList>
            <person name="Lee D.-H."/>
            <person name="Kim S.-B."/>
        </authorList>
    </citation>
    <scope>NUCLEOTIDE SEQUENCE [LARGE SCALE GENOMIC DNA]</scope>
    <source>
        <strain evidence="1 2">KCTC 52223</strain>
    </source>
</reference>
<dbReference type="RefSeq" id="WP_230553600.1">
    <property type="nucleotide sequence ID" value="NZ_JAJISD010000013.1"/>
</dbReference>
<dbReference type="InterPro" id="IPR029033">
    <property type="entry name" value="His_PPase_superfam"/>
</dbReference>
<evidence type="ECO:0000313" key="1">
    <source>
        <dbReference type="EMBL" id="MCC8432179.1"/>
    </source>
</evidence>
<gene>
    <name evidence="1" type="ORF">LJ725_24655</name>
</gene>
<dbReference type="PANTHER" id="PTHR47623:SF1">
    <property type="entry name" value="OS09G0287300 PROTEIN"/>
    <property type="match status" value="1"/>
</dbReference>
<keyword evidence="2" id="KW-1185">Reference proteome</keyword>
<organism evidence="1 2">
    <name type="scientific">Reyranella aquatilis</name>
    <dbReference type="NCBI Taxonomy" id="2035356"/>
    <lineage>
        <taxon>Bacteria</taxon>
        <taxon>Pseudomonadati</taxon>
        <taxon>Pseudomonadota</taxon>
        <taxon>Alphaproteobacteria</taxon>
        <taxon>Hyphomicrobiales</taxon>
        <taxon>Reyranellaceae</taxon>
        <taxon>Reyranella</taxon>
    </lineage>
</organism>
<evidence type="ECO:0000313" key="2">
    <source>
        <dbReference type="Proteomes" id="UP001198862"/>
    </source>
</evidence>
<dbReference type="InterPro" id="IPR013078">
    <property type="entry name" value="His_Pase_superF_clade-1"/>
</dbReference>
<dbReference type="Proteomes" id="UP001198862">
    <property type="component" value="Unassembled WGS sequence"/>
</dbReference>
<proteinExistence type="predicted"/>
<dbReference type="CDD" id="cd07067">
    <property type="entry name" value="HP_PGM_like"/>
    <property type="match status" value="1"/>
</dbReference>
<protein>
    <submittedName>
        <fullName evidence="1">Histidine phosphatase family protein</fullName>
    </submittedName>
</protein>
<sequence>MTSLKTILLLRHAKSAWDSPRLADHDRPLNRRGEQAAQTMAEHIAHHAPRPDLILCSTAMRTRQTLAPLVGALGSPAPPISLEKGLYLASEDELLERLQALPEDIETILLIGHNEGIGELAVALAGHGPRQVLELLREKYPTGALASLRLPPGPWSSLGPGTCELLAFVRPRDFDNR</sequence>
<name>A0ABS8L1H6_9HYPH</name>